<dbReference type="PROSITE" id="PS51257">
    <property type="entry name" value="PROKAR_LIPOPROTEIN"/>
    <property type="match status" value="1"/>
</dbReference>
<evidence type="ECO:0008006" key="4">
    <source>
        <dbReference type="Google" id="ProtNLM"/>
    </source>
</evidence>
<keyword evidence="3" id="KW-1185">Reference proteome</keyword>
<comment type="caution">
    <text evidence="2">The sequence shown here is derived from an EMBL/GenBank/DDBJ whole genome shotgun (WGS) entry which is preliminary data.</text>
</comment>
<dbReference type="EMBL" id="VWSG01000006">
    <property type="protein sequence ID" value="KAA5534421.1"/>
    <property type="molecule type" value="Genomic_DNA"/>
</dbReference>
<accession>A0A5M6CGV8</accession>
<evidence type="ECO:0000313" key="2">
    <source>
        <dbReference type="EMBL" id="KAA5534421.1"/>
    </source>
</evidence>
<feature type="chain" id="PRO_5024393707" description="Lipoprotein" evidence="1">
    <location>
        <begin position="22"/>
        <end position="173"/>
    </location>
</feature>
<keyword evidence="1" id="KW-0732">Signal</keyword>
<dbReference type="Proteomes" id="UP000325141">
    <property type="component" value="Unassembled WGS sequence"/>
</dbReference>
<dbReference type="RefSeq" id="WP_150012762.1">
    <property type="nucleotide sequence ID" value="NZ_VWSG01000006.1"/>
</dbReference>
<feature type="signal peptide" evidence="1">
    <location>
        <begin position="1"/>
        <end position="21"/>
    </location>
</feature>
<sequence length="173" mass="19912">MKKIVLLLTAFIGLTALQSCTVEEYYEDRGYNENISQVFELSNETLSTVEDAYTYSATWNFTTPIFDSDNVLVYRWQGNSWVLVPVSYNLGGSDMVKYDYDFTRYDVKVYFSANFPVNDLTNAEYNDFVYRQTFRVVVVPGGFQQKMNFSDYNATISALGLENAPVKTMQIKK</sequence>
<gene>
    <name evidence="2" type="ORF">F0460_09960</name>
</gene>
<name>A0A5M6CGV8_9FLAO</name>
<organism evidence="2 3">
    <name type="scientific">Paenimyroides baculatum</name>
    <dbReference type="NCBI Taxonomy" id="2608000"/>
    <lineage>
        <taxon>Bacteria</taxon>
        <taxon>Pseudomonadati</taxon>
        <taxon>Bacteroidota</taxon>
        <taxon>Flavobacteriia</taxon>
        <taxon>Flavobacteriales</taxon>
        <taxon>Flavobacteriaceae</taxon>
        <taxon>Paenimyroides</taxon>
    </lineage>
</organism>
<evidence type="ECO:0000313" key="3">
    <source>
        <dbReference type="Proteomes" id="UP000325141"/>
    </source>
</evidence>
<reference evidence="2 3" key="1">
    <citation type="submission" date="2019-09" db="EMBL/GenBank/DDBJ databases">
        <title>Genome sequence and assembly of Flavobacterium sp.</title>
        <authorList>
            <person name="Chhetri G."/>
        </authorList>
    </citation>
    <scope>NUCLEOTIDE SEQUENCE [LARGE SCALE GENOMIC DNA]</scope>
    <source>
        <strain evidence="2 3">SNL9</strain>
    </source>
</reference>
<proteinExistence type="predicted"/>
<dbReference type="AlphaFoldDB" id="A0A5M6CGV8"/>
<protein>
    <recommendedName>
        <fullName evidence="4">Lipoprotein</fullName>
    </recommendedName>
</protein>
<evidence type="ECO:0000256" key="1">
    <source>
        <dbReference type="SAM" id="SignalP"/>
    </source>
</evidence>